<protein>
    <submittedName>
        <fullName evidence="1">Uncharacterized protein</fullName>
    </submittedName>
</protein>
<reference evidence="1 2" key="1">
    <citation type="submission" date="2017-04" db="EMBL/GenBank/DDBJ databases">
        <title>Whole genome sequence of Bdellovibrio bacteriovorus strain SSB218315.</title>
        <authorList>
            <person name="Oyedara O."/>
            <person name="Rodriguez-Perez M.A."/>
        </authorList>
    </citation>
    <scope>NUCLEOTIDE SEQUENCE [LARGE SCALE GENOMIC DNA]</scope>
    <source>
        <strain evidence="1 2">SSB218315</strain>
    </source>
</reference>
<proteinExistence type="predicted"/>
<dbReference type="AlphaFoldDB" id="A0A1Z3N5G6"/>
<dbReference type="Proteomes" id="UP000197003">
    <property type="component" value="Chromosome"/>
</dbReference>
<gene>
    <name evidence="1" type="ORF">B9G79_03590</name>
</gene>
<evidence type="ECO:0000313" key="1">
    <source>
        <dbReference type="EMBL" id="ASD62714.1"/>
    </source>
</evidence>
<dbReference type="EMBL" id="CP020946">
    <property type="protein sequence ID" value="ASD62714.1"/>
    <property type="molecule type" value="Genomic_DNA"/>
</dbReference>
<dbReference type="RefSeq" id="WP_088564335.1">
    <property type="nucleotide sequence ID" value="NZ_CP020946.1"/>
</dbReference>
<sequence length="290" mass="32851">MTKKFFNRTVEPEIFSRSKKMYIMDFKVKFATQYLLDVQGGLSFLDKMAEPAKTTYGLNERRTYVGYVAIDDAMAQKITDELLADFKKRMTDLGYELVPRETIAYEDLKEYLSGDKMIASPQNGENHNRVFAPTGWMLEKSTFDVPGVTAGFGDNLIKLGEQVSRKQDEGIAVAPTYFVSFDVGNDGKFMPYVSMKASFQTSQKYTFGGFDMTEKSIQDAVPYQFTQAQKEVKENNFGKAVAGVTAFLTQKSQEYNTAEIHEIKPDAVTFETRLMDVATNLNDIAEEHIR</sequence>
<organism evidence="1 2">
    <name type="scientific">Bdellovibrio bacteriovorus</name>
    <dbReference type="NCBI Taxonomy" id="959"/>
    <lineage>
        <taxon>Bacteria</taxon>
        <taxon>Pseudomonadati</taxon>
        <taxon>Bdellovibrionota</taxon>
        <taxon>Bdellovibrionia</taxon>
        <taxon>Bdellovibrionales</taxon>
        <taxon>Pseudobdellovibrionaceae</taxon>
        <taxon>Bdellovibrio</taxon>
    </lineage>
</organism>
<accession>A0A1Z3N5G6</accession>
<evidence type="ECO:0000313" key="2">
    <source>
        <dbReference type="Proteomes" id="UP000197003"/>
    </source>
</evidence>
<name>A0A1Z3N5G6_BDEBC</name>